<feature type="region of interest" description="Disordered" evidence="1">
    <location>
        <begin position="60"/>
        <end position="80"/>
    </location>
</feature>
<keyword evidence="3" id="KW-1185">Reference proteome</keyword>
<dbReference type="EMBL" id="BRXX01000036">
    <property type="protein sequence ID" value="GMH84313.1"/>
    <property type="molecule type" value="Genomic_DNA"/>
</dbReference>
<evidence type="ECO:0000313" key="3">
    <source>
        <dbReference type="Proteomes" id="UP001165160"/>
    </source>
</evidence>
<organism evidence="2 3">
    <name type="scientific">Triparma verrucosa</name>
    <dbReference type="NCBI Taxonomy" id="1606542"/>
    <lineage>
        <taxon>Eukaryota</taxon>
        <taxon>Sar</taxon>
        <taxon>Stramenopiles</taxon>
        <taxon>Ochrophyta</taxon>
        <taxon>Bolidophyceae</taxon>
        <taxon>Parmales</taxon>
        <taxon>Triparmaceae</taxon>
        <taxon>Triparma</taxon>
    </lineage>
</organism>
<comment type="caution">
    <text evidence="2">The sequence shown here is derived from an EMBL/GenBank/DDBJ whole genome shotgun (WGS) entry which is preliminary data.</text>
</comment>
<gene>
    <name evidence="2" type="ORF">TrVE_jg5927</name>
</gene>
<evidence type="ECO:0000256" key="1">
    <source>
        <dbReference type="SAM" id="MobiDB-lite"/>
    </source>
</evidence>
<evidence type="ECO:0000313" key="2">
    <source>
        <dbReference type="EMBL" id="GMH84313.1"/>
    </source>
</evidence>
<sequence>MLKRAKEALFERVSSAFLPPYCFTSLFKKSPPFPLKPPQKMSDSSYITLTRHRSVLSSSSLSTSSLSHGHPFSPSGRSSNLDVVDDDWARDRLPDMELEKGGEEVQGKVVKESVYGEGERVKEEKWNEVGIGWE</sequence>
<dbReference type="Proteomes" id="UP001165160">
    <property type="component" value="Unassembled WGS sequence"/>
</dbReference>
<protein>
    <submittedName>
        <fullName evidence="2">Uncharacterized protein</fullName>
    </submittedName>
</protein>
<proteinExistence type="predicted"/>
<accession>A0A9W7EP14</accession>
<name>A0A9W7EP14_9STRA</name>
<dbReference type="AlphaFoldDB" id="A0A9W7EP14"/>
<reference evidence="3" key="1">
    <citation type="journal article" date="2023" name="Commun. Biol.">
        <title>Genome analysis of Parmales, the sister group of diatoms, reveals the evolutionary specialization of diatoms from phago-mixotrophs to photoautotrophs.</title>
        <authorList>
            <person name="Ban H."/>
            <person name="Sato S."/>
            <person name="Yoshikawa S."/>
            <person name="Yamada K."/>
            <person name="Nakamura Y."/>
            <person name="Ichinomiya M."/>
            <person name="Sato N."/>
            <person name="Blanc-Mathieu R."/>
            <person name="Endo H."/>
            <person name="Kuwata A."/>
            <person name="Ogata H."/>
        </authorList>
    </citation>
    <scope>NUCLEOTIDE SEQUENCE [LARGE SCALE GENOMIC DNA]</scope>
    <source>
        <strain evidence="3">NIES 3699</strain>
    </source>
</reference>